<accession>A0A238K2I3</accession>
<proteinExistence type="predicted"/>
<dbReference type="AlphaFoldDB" id="A0A238K2I3"/>
<dbReference type="SUPFAM" id="SSF53300">
    <property type="entry name" value="vWA-like"/>
    <property type="match status" value="1"/>
</dbReference>
<evidence type="ECO:0000313" key="3">
    <source>
        <dbReference type="EMBL" id="SMX37100.1"/>
    </source>
</evidence>
<dbReference type="InterPro" id="IPR002035">
    <property type="entry name" value="VWF_A"/>
</dbReference>
<dbReference type="EMBL" id="FXYH01000003">
    <property type="protein sequence ID" value="SMX37100.1"/>
    <property type="molecule type" value="Genomic_DNA"/>
</dbReference>
<reference evidence="3 4" key="1">
    <citation type="submission" date="2017-05" db="EMBL/GenBank/DDBJ databases">
        <authorList>
            <person name="Song R."/>
            <person name="Chenine A.L."/>
            <person name="Ruprecht R.M."/>
        </authorList>
    </citation>
    <scope>NUCLEOTIDE SEQUENCE [LARGE SCALE GENOMIC DNA]</scope>
    <source>
        <strain evidence="3 4">CECT 8663</strain>
    </source>
</reference>
<keyword evidence="1" id="KW-0472">Membrane</keyword>
<dbReference type="Gene3D" id="3.40.50.410">
    <property type="entry name" value="von Willebrand factor, type A domain"/>
    <property type="match status" value="1"/>
</dbReference>
<keyword evidence="1" id="KW-1133">Transmembrane helix</keyword>
<sequence>MRITLEKSAQAMPQSKTSAFLGRFWRTQDGAMSYIAVTGALVMMVFGGIGIDMIHAELKRNKVQNTLDRAVLAAASMENFLDPEFVVEEYFRAMNMPDALSSVTVDQSLNFKRVTADGHVTMPSNFMSLIGVNNLQAAGHAAAEHGLTKIEISLVLDISGSMGGDKIDQLQTAAKGFVDLMLPDNGSDMVSISVIPYNATVNLGDNVGQYFNLEDVHAYSSCATFGTDDFLATAVSTSTELSRLAHFDPYNSSTSSGTISRPWCATGETSAVIAHSSNATTIKAHIDTLDAGGNTAIDLGMKWGAALLDPAARPAVQALSAAGYVAEDHANRPAEYADYETLKFVVVMTDGQNTTQYDLKSDFKYGMSEAWVDTRGTTSRSDDRYSLRVTDNSGTNNDTYYWLRMAGGYTSSKYQSEPDGPSGASASQLYQMTNAELYSRFSTAAVASQFFYPPYSNGYLPYSDYYDAYYAYGSTVNGSSADTNLSTVCQAARDNGVVVYAIGVEAPTAGLEAMQDCASSTAHYFDVDGEDLNDTFSSIARSLQMLRLTQ</sequence>
<dbReference type="RefSeq" id="WP_170125925.1">
    <property type="nucleotide sequence ID" value="NZ_FXYH01000003.1"/>
</dbReference>
<name>A0A238K2I3_9RHOB</name>
<dbReference type="SMART" id="SM00327">
    <property type="entry name" value="VWA"/>
    <property type="match status" value="1"/>
</dbReference>
<evidence type="ECO:0000256" key="1">
    <source>
        <dbReference type="SAM" id="Phobius"/>
    </source>
</evidence>
<dbReference type="InterPro" id="IPR028087">
    <property type="entry name" value="Tad_N"/>
</dbReference>
<feature type="domain" description="VWFA" evidence="2">
    <location>
        <begin position="149"/>
        <end position="544"/>
    </location>
</feature>
<keyword evidence="4" id="KW-1185">Reference proteome</keyword>
<dbReference type="Pfam" id="PF13400">
    <property type="entry name" value="Tad"/>
    <property type="match status" value="1"/>
</dbReference>
<evidence type="ECO:0000313" key="4">
    <source>
        <dbReference type="Proteomes" id="UP000220836"/>
    </source>
</evidence>
<organism evidence="3 4">
    <name type="scientific">Pelagimonas varians</name>
    <dbReference type="NCBI Taxonomy" id="696760"/>
    <lineage>
        <taxon>Bacteria</taxon>
        <taxon>Pseudomonadati</taxon>
        <taxon>Pseudomonadota</taxon>
        <taxon>Alphaproteobacteria</taxon>
        <taxon>Rhodobacterales</taxon>
        <taxon>Roseobacteraceae</taxon>
        <taxon>Pelagimonas</taxon>
    </lineage>
</organism>
<evidence type="ECO:0000259" key="2">
    <source>
        <dbReference type="SMART" id="SM00327"/>
    </source>
</evidence>
<dbReference type="CDD" id="cd00198">
    <property type="entry name" value="vWFA"/>
    <property type="match status" value="1"/>
</dbReference>
<protein>
    <submittedName>
        <fullName evidence="3">von Willebrand factor type A domain protein</fullName>
    </submittedName>
</protein>
<gene>
    <name evidence="3" type="ORF">PEV8663_00919</name>
</gene>
<feature type="transmembrane region" description="Helical" evidence="1">
    <location>
        <begin position="31"/>
        <end position="54"/>
    </location>
</feature>
<dbReference type="Proteomes" id="UP000220836">
    <property type="component" value="Unassembled WGS sequence"/>
</dbReference>
<dbReference type="InterPro" id="IPR036465">
    <property type="entry name" value="vWFA_dom_sf"/>
</dbReference>
<keyword evidence="1" id="KW-0812">Transmembrane</keyword>